<evidence type="ECO:0000313" key="5">
    <source>
        <dbReference type="Proteomes" id="UP000264062"/>
    </source>
</evidence>
<dbReference type="AlphaFoldDB" id="A0A350H9X9"/>
<gene>
    <name evidence="4" type="ORF">DCW38_04105</name>
</gene>
<dbReference type="Proteomes" id="UP000264062">
    <property type="component" value="Unassembled WGS sequence"/>
</dbReference>
<evidence type="ECO:0000256" key="2">
    <source>
        <dbReference type="SAM" id="SignalP"/>
    </source>
</evidence>
<feature type="chain" id="PRO_5017071270" description="Peptidase MA-like domain-containing protein" evidence="2">
    <location>
        <begin position="19"/>
        <end position="939"/>
    </location>
</feature>
<dbReference type="InterPro" id="IPR011042">
    <property type="entry name" value="6-blade_b-propeller_TolB-like"/>
</dbReference>
<dbReference type="Gene3D" id="2.40.160.50">
    <property type="entry name" value="membrane protein fhac: a member of the omp85/tpsb transporter family"/>
    <property type="match status" value="1"/>
</dbReference>
<dbReference type="InterPro" id="IPR039568">
    <property type="entry name" value="Peptidase_MA-like_dom"/>
</dbReference>
<sequence length="939" mass="108042">MKKLLLFLILCVSLSAYSQTTYFGKNKVQYSSYNWKVHRSDKFDIYFYKGGNQLASFASLVAESSMAGIEKDFNHKMKRRVPIIIYNSHKDFEETNITVDIIEEFVGGFTESLKNRVVIPFSGSYEDLRHVINHELVHAMQFEYLYGGGGTGAILSSITYDIPLWFIEGSAEFFSREWDKETDMYMRDAVVNDTLIDLTTLGYYSGGFYIYKAGESVLKYIADKYGREKIGEIYSSMRTTKSFYLSLEKLLGITIDQLDNEWKLYLKKRYFPLIKNKDVVINSAKSLLGGFLETSPYNISPSISPDGNYVAFISEKYGYFDIYLSSIFNPDRKDKVLPRTFVRHFESFHLEYGNLNWSRDSKYLVFSARNNETEKIILFDVRGKKIKKSINISADGVFSPAVDSDVKRVVYTKMNNGQNDIAVYDFTNKKEILITKDIYDDRSPFFLNDSMLIFSSDRSNDTSWNYGDYSLITYNLNTNVFSKIEIPYKGSIARFSLVNDSMVVFSSYIGDVSNAFMLNLNTSEMKQITDVITGVFSPSMSSDMSRIVFSFFSQMKMDVMLLNNPLDFSSEIDLTYEYNDYVRKFNQYDFKEVASGNPPFNFAVDWAAGAFSYTPGYGFVGLLDLGISDMMGDNWIFLQMEKLSFTGNGYISFEYWFLKNRIDLALIYLNQQQEIFYNYYYSLSYIYNGGGLLLRFPFDRYKRIDIQNSVYKYDVNGNIYYIDRTEKENLYSSVRSSHTVSLVYDNGIWGYYGPVNGDMARLDAGVEMDYYPQDSLGMYRGGFVSADARKYFIITPRSQFAVRAATAKTFGIETMYSYIGGAGSLRGYNDNEFYGTNTAFTNLELRFPLIDKIQFPIYNLSVMNIRGVLFTDLGIAKDDLSDLRLLTTDLMLDDLKFGFGAGIRMDIWITILKLDIAKHSDLTVISPQTYYHISFGAEF</sequence>
<feature type="domain" description="Peptidase MA-like" evidence="3">
    <location>
        <begin position="62"/>
        <end position="267"/>
    </location>
</feature>
<dbReference type="Pfam" id="PF13485">
    <property type="entry name" value="Peptidase_MA_2"/>
    <property type="match status" value="1"/>
</dbReference>
<accession>A0A350H9X9</accession>
<comment type="similarity">
    <text evidence="1">Belongs to the TolB family.</text>
</comment>
<organism evidence="4 5">
    <name type="scientific">candidate division WOR-3 bacterium</name>
    <dbReference type="NCBI Taxonomy" id="2052148"/>
    <lineage>
        <taxon>Bacteria</taxon>
        <taxon>Bacteria division WOR-3</taxon>
    </lineage>
</organism>
<evidence type="ECO:0000313" key="4">
    <source>
        <dbReference type="EMBL" id="HAV92345.1"/>
    </source>
</evidence>
<dbReference type="EMBL" id="DMZY01000121">
    <property type="protein sequence ID" value="HAV92345.1"/>
    <property type="molecule type" value="Genomic_DNA"/>
</dbReference>
<dbReference type="Gene3D" id="2.120.10.30">
    <property type="entry name" value="TolB, C-terminal domain"/>
    <property type="match status" value="1"/>
</dbReference>
<dbReference type="SUPFAM" id="SSF69304">
    <property type="entry name" value="Tricorn protease N-terminal domain"/>
    <property type="match status" value="1"/>
</dbReference>
<dbReference type="InterPro" id="IPR011659">
    <property type="entry name" value="WD40"/>
</dbReference>
<feature type="signal peptide" evidence="2">
    <location>
        <begin position="1"/>
        <end position="18"/>
    </location>
</feature>
<dbReference type="Pfam" id="PF07676">
    <property type="entry name" value="PD40"/>
    <property type="match status" value="1"/>
</dbReference>
<name>A0A350H9X9_UNCW3</name>
<comment type="caution">
    <text evidence="4">The sequence shown here is derived from an EMBL/GenBank/DDBJ whole genome shotgun (WGS) entry which is preliminary data.</text>
</comment>
<evidence type="ECO:0000256" key="1">
    <source>
        <dbReference type="ARBA" id="ARBA00009820"/>
    </source>
</evidence>
<dbReference type="PANTHER" id="PTHR36842:SF1">
    <property type="entry name" value="PROTEIN TOLB"/>
    <property type="match status" value="1"/>
</dbReference>
<keyword evidence="2" id="KW-0732">Signal</keyword>
<proteinExistence type="inferred from homology"/>
<protein>
    <recommendedName>
        <fullName evidence="3">Peptidase MA-like domain-containing protein</fullName>
    </recommendedName>
</protein>
<reference evidence="4 5" key="1">
    <citation type="journal article" date="2018" name="Nat. Biotechnol.">
        <title>A standardized bacterial taxonomy based on genome phylogeny substantially revises the tree of life.</title>
        <authorList>
            <person name="Parks D.H."/>
            <person name="Chuvochina M."/>
            <person name="Waite D.W."/>
            <person name="Rinke C."/>
            <person name="Skarshewski A."/>
            <person name="Chaumeil P.A."/>
            <person name="Hugenholtz P."/>
        </authorList>
    </citation>
    <scope>NUCLEOTIDE SEQUENCE [LARGE SCALE GENOMIC DNA]</scope>
    <source>
        <strain evidence="4">UBA9956</strain>
    </source>
</reference>
<evidence type="ECO:0000259" key="3">
    <source>
        <dbReference type="Pfam" id="PF13485"/>
    </source>
</evidence>
<dbReference type="PANTHER" id="PTHR36842">
    <property type="entry name" value="PROTEIN TOLB HOMOLOG"/>
    <property type="match status" value="1"/>
</dbReference>